<organism evidence="1">
    <name type="scientific">Siphoviridae sp. ct47y1</name>
    <dbReference type="NCBI Taxonomy" id="2827775"/>
    <lineage>
        <taxon>Viruses</taxon>
        <taxon>Duplodnaviria</taxon>
        <taxon>Heunggongvirae</taxon>
        <taxon>Uroviricota</taxon>
        <taxon>Caudoviricetes</taxon>
    </lineage>
</organism>
<sequence>MVVPRRIRFGALIKNNMETKEITKTIYIANDRKEFLTKEDCEKHERFVEEILSRIKYFCIRCNPDLTETGNFSHKIYVAVFSKHYLYKDIAFQWALKKFGTYLGESVMGYGFQPNFNVSEVSKEEYEECPATVWGGTPLKSEKIFLSPQQVDGFPKNIDYIKEWGFK</sequence>
<proteinExistence type="predicted"/>
<reference evidence="1" key="1">
    <citation type="journal article" date="2021" name="Proc. Natl. Acad. Sci. U.S.A.">
        <title>A Catalog of Tens of Thousands of Viruses from Human Metagenomes Reveals Hidden Associations with Chronic Diseases.</title>
        <authorList>
            <person name="Tisza M.J."/>
            <person name="Buck C.B."/>
        </authorList>
    </citation>
    <scope>NUCLEOTIDE SEQUENCE</scope>
    <source>
        <strain evidence="1">Ct47y1</strain>
    </source>
</reference>
<name>A0A8S5T972_9CAUD</name>
<dbReference type="EMBL" id="BK032777">
    <property type="protein sequence ID" value="DAF59817.1"/>
    <property type="molecule type" value="Genomic_DNA"/>
</dbReference>
<accession>A0A8S5T972</accession>
<evidence type="ECO:0000313" key="1">
    <source>
        <dbReference type="EMBL" id="DAF59817.1"/>
    </source>
</evidence>
<protein>
    <submittedName>
        <fullName evidence="1">Uncharacterized protein</fullName>
    </submittedName>
</protein>